<reference evidence="1" key="1">
    <citation type="journal article" date="2020" name="Stud. Mycol.">
        <title>101 Dothideomycetes genomes: a test case for predicting lifestyles and emergence of pathogens.</title>
        <authorList>
            <person name="Haridas S."/>
            <person name="Albert R."/>
            <person name="Binder M."/>
            <person name="Bloem J."/>
            <person name="Labutti K."/>
            <person name="Salamov A."/>
            <person name="Andreopoulos B."/>
            <person name="Baker S."/>
            <person name="Barry K."/>
            <person name="Bills G."/>
            <person name="Bluhm B."/>
            <person name="Cannon C."/>
            <person name="Castanera R."/>
            <person name="Culley D."/>
            <person name="Daum C."/>
            <person name="Ezra D."/>
            <person name="Gonzalez J."/>
            <person name="Henrissat B."/>
            <person name="Kuo A."/>
            <person name="Liang C."/>
            <person name="Lipzen A."/>
            <person name="Lutzoni F."/>
            <person name="Magnuson J."/>
            <person name="Mondo S."/>
            <person name="Nolan M."/>
            <person name="Ohm R."/>
            <person name="Pangilinan J."/>
            <person name="Park H.-J."/>
            <person name="Ramirez L."/>
            <person name="Alfaro M."/>
            <person name="Sun H."/>
            <person name="Tritt A."/>
            <person name="Yoshinaga Y."/>
            <person name="Zwiers L.-H."/>
            <person name="Turgeon B."/>
            <person name="Goodwin S."/>
            <person name="Spatafora J."/>
            <person name="Crous P."/>
            <person name="Grigoriev I."/>
        </authorList>
    </citation>
    <scope>NUCLEOTIDE SEQUENCE</scope>
    <source>
        <strain evidence="1">SCOH1-5</strain>
    </source>
</reference>
<proteinExistence type="predicted"/>
<name>A0A6A6FGK7_9PEZI</name>
<dbReference type="EMBL" id="ML992673">
    <property type="protein sequence ID" value="KAF2212444.1"/>
    <property type="molecule type" value="Genomic_DNA"/>
</dbReference>
<gene>
    <name evidence="1" type="ORF">CERZMDRAFT_90759</name>
</gene>
<keyword evidence="2" id="KW-1185">Reference proteome</keyword>
<evidence type="ECO:0000313" key="1">
    <source>
        <dbReference type="EMBL" id="KAF2212444.1"/>
    </source>
</evidence>
<sequence>MSDGRHCLKSLVGRQCEPNHTQTVHGADELQELLRRIAVFPLAATARDHLDSAYSFEESCARPRHGHDRKVSVGSQRQVKEARRNQISPVMLSDHYPTRISGLGMLVGWNLRGRRSRPPATKRIVAWSVRDEVRGLPLAHGRPCLLACSRPCCRGHLLAMSDFGSCRKRAQALRCEAQMHEDMRPN</sequence>
<organism evidence="1 2">
    <name type="scientific">Cercospora zeae-maydis SCOH1-5</name>
    <dbReference type="NCBI Taxonomy" id="717836"/>
    <lineage>
        <taxon>Eukaryota</taxon>
        <taxon>Fungi</taxon>
        <taxon>Dikarya</taxon>
        <taxon>Ascomycota</taxon>
        <taxon>Pezizomycotina</taxon>
        <taxon>Dothideomycetes</taxon>
        <taxon>Dothideomycetidae</taxon>
        <taxon>Mycosphaerellales</taxon>
        <taxon>Mycosphaerellaceae</taxon>
        <taxon>Cercospora</taxon>
    </lineage>
</organism>
<accession>A0A6A6FGK7</accession>
<evidence type="ECO:0000313" key="2">
    <source>
        <dbReference type="Proteomes" id="UP000799539"/>
    </source>
</evidence>
<dbReference type="Proteomes" id="UP000799539">
    <property type="component" value="Unassembled WGS sequence"/>
</dbReference>
<protein>
    <submittedName>
        <fullName evidence="1">Uncharacterized protein</fullName>
    </submittedName>
</protein>
<dbReference type="AlphaFoldDB" id="A0A6A6FGK7"/>